<proteinExistence type="predicted"/>
<evidence type="ECO:0000313" key="1">
    <source>
        <dbReference type="EMBL" id="RKD16579.1"/>
    </source>
</evidence>
<protein>
    <submittedName>
        <fullName evidence="1">Uncharacterized protein</fullName>
    </submittedName>
</protein>
<dbReference type="EMBL" id="MBTA01000015">
    <property type="protein sequence ID" value="RKD16579.1"/>
    <property type="molecule type" value="Genomic_DNA"/>
</dbReference>
<sequence length="65" mass="7294">MPTEMPFPHLNVAGKATATSANNRFAKLRGEVLALSFAVFYLIWCGLTEVPQIKPQFLKPAKRYL</sequence>
<gene>
    <name evidence="1" type="ORF">BCY91_17185</name>
</gene>
<name>A0A419S6B0_9SPHI</name>
<dbReference type="Proteomes" id="UP000283433">
    <property type="component" value="Unassembled WGS sequence"/>
</dbReference>
<comment type="caution">
    <text evidence="1">The sequence shown here is derived from an EMBL/GenBank/DDBJ whole genome shotgun (WGS) entry which is preliminary data.</text>
</comment>
<reference evidence="1 2" key="1">
    <citation type="submission" date="2016-07" db="EMBL/GenBank/DDBJ databases">
        <title>Genome of Pelobium manganitolerans.</title>
        <authorList>
            <person name="Wu S."/>
            <person name="Wang G."/>
        </authorList>
    </citation>
    <scope>NUCLEOTIDE SEQUENCE [LARGE SCALE GENOMIC DNA]</scope>
    <source>
        <strain evidence="1 2">YS-25</strain>
    </source>
</reference>
<organism evidence="1 2">
    <name type="scientific">Pelobium manganitolerans</name>
    <dbReference type="NCBI Taxonomy" id="1842495"/>
    <lineage>
        <taxon>Bacteria</taxon>
        <taxon>Pseudomonadati</taxon>
        <taxon>Bacteroidota</taxon>
        <taxon>Sphingobacteriia</taxon>
        <taxon>Sphingobacteriales</taxon>
        <taxon>Sphingobacteriaceae</taxon>
        <taxon>Pelobium</taxon>
    </lineage>
</organism>
<evidence type="ECO:0000313" key="2">
    <source>
        <dbReference type="Proteomes" id="UP000283433"/>
    </source>
</evidence>
<accession>A0A419S6B0</accession>
<dbReference type="AlphaFoldDB" id="A0A419S6B0"/>
<keyword evidence="2" id="KW-1185">Reference proteome</keyword>